<evidence type="ECO:0000313" key="2">
    <source>
        <dbReference type="EMBL" id="CDH04040.1"/>
    </source>
</evidence>
<dbReference type="Proteomes" id="UP000028487">
    <property type="component" value="Unassembled WGS sequence"/>
</dbReference>
<sequence>MESVYYGHSSFSGIPPLDPYELRERDLDPIDYGVTFQM</sequence>
<dbReference type="EMBL" id="CBSV010000271">
    <property type="protein sequence ID" value="CDH04040.1"/>
    <property type="molecule type" value="Genomic_DNA"/>
</dbReference>
<proteinExistence type="predicted"/>
<organism evidence="2">
    <name type="scientific">Xenorhabdus bovienii str. feltiae Moldova</name>
    <dbReference type="NCBI Taxonomy" id="1398200"/>
    <lineage>
        <taxon>Bacteria</taxon>
        <taxon>Pseudomonadati</taxon>
        <taxon>Pseudomonadota</taxon>
        <taxon>Gammaproteobacteria</taxon>
        <taxon>Enterobacterales</taxon>
        <taxon>Morganellaceae</taxon>
        <taxon>Xenorhabdus</taxon>
    </lineage>
</organism>
<gene>
    <name evidence="2" type="ORF">XBFM1_950004</name>
</gene>
<comment type="caution">
    <text evidence="2">The sequence shown here is derived from an EMBL/GenBank/DDBJ whole genome shotgun (WGS) entry which is preliminary data.</text>
</comment>
<evidence type="ECO:0000256" key="1">
    <source>
        <dbReference type="SAM" id="MobiDB-lite"/>
    </source>
</evidence>
<accession>A0A077NZ18</accession>
<name>A0A077NZ18_XENBV</name>
<dbReference type="HOGENOM" id="CLU_3334986_0_0_6"/>
<dbReference type="AlphaFoldDB" id="A0A077NZ18"/>
<feature type="region of interest" description="Disordered" evidence="1">
    <location>
        <begin position="1"/>
        <end position="21"/>
    </location>
</feature>
<protein>
    <submittedName>
        <fullName evidence="2">Uncharacterized protein</fullName>
    </submittedName>
</protein>
<reference evidence="2" key="1">
    <citation type="submission" date="2013-07" db="EMBL/GenBank/DDBJ databases">
        <title>Sub-species coevolution in mutualistic symbiosis.</title>
        <authorList>
            <person name="Murfin K."/>
            <person name="Klassen J."/>
            <person name="Lee M."/>
            <person name="Forst S."/>
            <person name="Stock P."/>
            <person name="Goodrich-Blair H."/>
        </authorList>
    </citation>
    <scope>NUCLEOTIDE SEQUENCE [LARGE SCALE GENOMIC DNA]</scope>
    <source>
        <strain evidence="2">Feltiae Moldova</strain>
    </source>
</reference>